<evidence type="ECO:0000256" key="2">
    <source>
        <dbReference type="SAM" id="SignalP"/>
    </source>
</evidence>
<sequence length="186" mass="20505">MLFCILVFGLLAFCLQFLFKKIEQIIPFPIGRQSLPGNTAEGRELEDDSVHRHPGNQAVSVDDQRRTRYRRGQRGWEHVEQAENSDILGQTIGQEGDILQNIADGYSIVVGAEQRGPGAPARAAYDNGARALHVNGGDNINDPPPAYTFTNQVPAEVDDEHPRRTPSETWDSEETAVDRTASHAGT</sequence>
<evidence type="ECO:0000256" key="1">
    <source>
        <dbReference type="SAM" id="MobiDB-lite"/>
    </source>
</evidence>
<dbReference type="HOGENOM" id="CLU_1454433_0_0_1"/>
<dbReference type="RefSeq" id="XP_016233621.1">
    <property type="nucleotide sequence ID" value="XM_016382918.1"/>
</dbReference>
<dbReference type="AlphaFoldDB" id="A0A0D2B3Z4"/>
<feature type="region of interest" description="Disordered" evidence="1">
    <location>
        <begin position="138"/>
        <end position="186"/>
    </location>
</feature>
<keyword evidence="2" id="KW-0732">Signal</keyword>
<proteinExistence type="predicted"/>
<evidence type="ECO:0000313" key="3">
    <source>
        <dbReference type="EMBL" id="KIW13405.1"/>
    </source>
</evidence>
<dbReference type="EMBL" id="KN847497">
    <property type="protein sequence ID" value="KIW13405.1"/>
    <property type="molecule type" value="Genomic_DNA"/>
</dbReference>
<feature type="compositionally biased region" description="Basic and acidic residues" evidence="1">
    <location>
        <begin position="176"/>
        <end position="186"/>
    </location>
</feature>
<organism evidence="3 4">
    <name type="scientific">Exophiala spinifera</name>
    <dbReference type="NCBI Taxonomy" id="91928"/>
    <lineage>
        <taxon>Eukaryota</taxon>
        <taxon>Fungi</taxon>
        <taxon>Dikarya</taxon>
        <taxon>Ascomycota</taxon>
        <taxon>Pezizomycotina</taxon>
        <taxon>Eurotiomycetes</taxon>
        <taxon>Chaetothyriomycetidae</taxon>
        <taxon>Chaetothyriales</taxon>
        <taxon>Herpotrichiellaceae</taxon>
        <taxon>Exophiala</taxon>
    </lineage>
</organism>
<dbReference type="GeneID" id="27335676"/>
<dbReference type="VEuPathDB" id="FungiDB:PV08_08593"/>
<evidence type="ECO:0000313" key="4">
    <source>
        <dbReference type="Proteomes" id="UP000053328"/>
    </source>
</evidence>
<protein>
    <submittedName>
        <fullName evidence="3">Uncharacterized protein</fullName>
    </submittedName>
</protein>
<feature type="region of interest" description="Disordered" evidence="1">
    <location>
        <begin position="36"/>
        <end position="58"/>
    </location>
</feature>
<gene>
    <name evidence="3" type="ORF">PV08_08593</name>
</gene>
<keyword evidence="4" id="KW-1185">Reference proteome</keyword>
<reference evidence="3 4" key="1">
    <citation type="submission" date="2015-01" db="EMBL/GenBank/DDBJ databases">
        <title>The Genome Sequence of Exophiala spinifera CBS89968.</title>
        <authorList>
            <consortium name="The Broad Institute Genomics Platform"/>
            <person name="Cuomo C."/>
            <person name="de Hoog S."/>
            <person name="Gorbushina A."/>
            <person name="Stielow B."/>
            <person name="Teixiera M."/>
            <person name="Abouelleil A."/>
            <person name="Chapman S.B."/>
            <person name="Priest M."/>
            <person name="Young S.K."/>
            <person name="Wortman J."/>
            <person name="Nusbaum C."/>
            <person name="Birren B."/>
        </authorList>
    </citation>
    <scope>NUCLEOTIDE SEQUENCE [LARGE SCALE GENOMIC DNA]</scope>
    <source>
        <strain evidence="3 4">CBS 89968</strain>
    </source>
</reference>
<feature type="chain" id="PRO_5002238768" evidence="2">
    <location>
        <begin position="17"/>
        <end position="186"/>
    </location>
</feature>
<name>A0A0D2B3Z4_9EURO</name>
<dbReference type="Proteomes" id="UP000053328">
    <property type="component" value="Unassembled WGS sequence"/>
</dbReference>
<feature type="signal peptide" evidence="2">
    <location>
        <begin position="1"/>
        <end position="16"/>
    </location>
</feature>
<accession>A0A0D2B3Z4</accession>